<keyword evidence="12" id="KW-1185">Reference proteome</keyword>
<name>A0A517NHE9_9BACT</name>
<dbReference type="Gene3D" id="1.10.238.260">
    <property type="match status" value="1"/>
</dbReference>
<dbReference type="InterPro" id="IPR002034">
    <property type="entry name" value="AIPM/Hcit_synth_CS"/>
</dbReference>
<evidence type="ECO:0000259" key="10">
    <source>
        <dbReference type="PROSITE" id="PS50991"/>
    </source>
</evidence>
<dbReference type="SUPFAM" id="SSF51569">
    <property type="entry name" value="Aldolase"/>
    <property type="match status" value="1"/>
</dbReference>
<dbReference type="Pfam" id="PF22617">
    <property type="entry name" value="HCS_D2"/>
    <property type="match status" value="1"/>
</dbReference>
<dbReference type="InterPro" id="IPR005675">
    <property type="entry name" value="Citramal_synthase"/>
</dbReference>
<evidence type="ECO:0000256" key="4">
    <source>
        <dbReference type="ARBA" id="ARBA00022624"/>
    </source>
</evidence>
<evidence type="ECO:0000256" key="8">
    <source>
        <dbReference type="NCBIfam" id="TIGR00977"/>
    </source>
</evidence>
<accession>A0A517NHE9</accession>
<evidence type="ECO:0000256" key="1">
    <source>
        <dbReference type="ARBA" id="ARBA00004743"/>
    </source>
</evidence>
<dbReference type="SUPFAM" id="SSF110921">
    <property type="entry name" value="2-isopropylmalate synthase LeuA, allosteric (dimerisation) domain"/>
    <property type="match status" value="1"/>
</dbReference>
<dbReference type="InterPro" id="IPR036230">
    <property type="entry name" value="LeuA_allosteric_dom_sf"/>
</dbReference>
<dbReference type="EC" id="2.3.3.21" evidence="8"/>
<evidence type="ECO:0000256" key="3">
    <source>
        <dbReference type="ARBA" id="ARBA00022605"/>
    </source>
</evidence>
<dbReference type="AlphaFoldDB" id="A0A517NHE9"/>
<dbReference type="KEGG" id="rlc:K227x_49750"/>
<gene>
    <name evidence="11" type="primary">leuA_2</name>
    <name evidence="11" type="ORF">K227x_49750</name>
</gene>
<dbReference type="InterPro" id="IPR013709">
    <property type="entry name" value="2-isopropylmalate_synth_dimer"/>
</dbReference>
<dbReference type="Pfam" id="PF00682">
    <property type="entry name" value="HMGL-like"/>
    <property type="match status" value="1"/>
</dbReference>
<dbReference type="InterPro" id="IPR000891">
    <property type="entry name" value="PYR_CT"/>
</dbReference>
<dbReference type="GO" id="GO:0009097">
    <property type="term" value="P:isoleucine biosynthetic process"/>
    <property type="evidence" value="ECO:0007669"/>
    <property type="project" value="UniProtKB-UniRule"/>
</dbReference>
<keyword evidence="6" id="KW-0100">Branched-chain amino acid biosynthesis</keyword>
<dbReference type="EMBL" id="CP036525">
    <property type="protein sequence ID" value="QDT06565.1"/>
    <property type="molecule type" value="Genomic_DNA"/>
</dbReference>
<evidence type="ECO:0000256" key="6">
    <source>
        <dbReference type="ARBA" id="ARBA00023304"/>
    </source>
</evidence>
<dbReference type="UniPathway" id="UPA00047">
    <property type="reaction ID" value="UER00066"/>
</dbReference>
<keyword evidence="4" id="KW-0412">Isoleucine biosynthesis</keyword>
<dbReference type="SMART" id="SM00917">
    <property type="entry name" value="LeuA_dimer"/>
    <property type="match status" value="1"/>
</dbReference>
<comment type="pathway">
    <text evidence="1">Amino-acid biosynthesis; L-isoleucine biosynthesis; 2-oxobutanoate from pyruvate: step 1/3.</text>
</comment>
<dbReference type="GO" id="GO:0009098">
    <property type="term" value="P:L-leucine biosynthetic process"/>
    <property type="evidence" value="ECO:0007669"/>
    <property type="project" value="InterPro"/>
</dbReference>
<dbReference type="Gene3D" id="3.30.160.270">
    <property type="match status" value="1"/>
</dbReference>
<dbReference type="CDD" id="cd07941">
    <property type="entry name" value="DRE_TIM_LeuA3"/>
    <property type="match status" value="1"/>
</dbReference>
<proteinExistence type="inferred from homology"/>
<dbReference type="PROSITE" id="PS50991">
    <property type="entry name" value="PYR_CT"/>
    <property type="match status" value="1"/>
</dbReference>
<evidence type="ECO:0000256" key="9">
    <source>
        <dbReference type="RuleBase" id="RU003523"/>
    </source>
</evidence>
<organism evidence="11 12">
    <name type="scientific">Rubripirellula lacrimiformis</name>
    <dbReference type="NCBI Taxonomy" id="1930273"/>
    <lineage>
        <taxon>Bacteria</taxon>
        <taxon>Pseudomonadati</taxon>
        <taxon>Planctomycetota</taxon>
        <taxon>Planctomycetia</taxon>
        <taxon>Pirellulales</taxon>
        <taxon>Pirellulaceae</taxon>
        <taxon>Rubripirellula</taxon>
    </lineage>
</organism>
<keyword evidence="3" id="KW-0028">Amino-acid biosynthesis</keyword>
<dbReference type="PROSITE" id="PS00815">
    <property type="entry name" value="AIPM_HOMOCIT_SYNTH_1"/>
    <property type="match status" value="1"/>
</dbReference>
<dbReference type="NCBIfam" id="TIGR00977">
    <property type="entry name" value="citramal_synth"/>
    <property type="match status" value="1"/>
</dbReference>
<dbReference type="Gene3D" id="3.20.20.70">
    <property type="entry name" value="Aldolase class I"/>
    <property type="match status" value="1"/>
</dbReference>
<comment type="similarity">
    <text evidence="2 9">Belongs to the alpha-IPM synthase/homocitrate synthase family.</text>
</comment>
<evidence type="ECO:0000256" key="2">
    <source>
        <dbReference type="ARBA" id="ARBA00006154"/>
    </source>
</evidence>
<dbReference type="Proteomes" id="UP000318538">
    <property type="component" value="Chromosome"/>
</dbReference>
<dbReference type="GO" id="GO:0043714">
    <property type="term" value="F:(R)-citramalate synthase activity"/>
    <property type="evidence" value="ECO:0007669"/>
    <property type="project" value="UniProtKB-UniRule"/>
</dbReference>
<evidence type="ECO:0000313" key="12">
    <source>
        <dbReference type="Proteomes" id="UP000318538"/>
    </source>
</evidence>
<dbReference type="InterPro" id="IPR013785">
    <property type="entry name" value="Aldolase_TIM"/>
</dbReference>
<protein>
    <recommendedName>
        <fullName evidence="8">Citramalate synthase</fullName>
        <ecNumber evidence="8">2.3.3.21</ecNumber>
    </recommendedName>
</protein>
<feature type="domain" description="Pyruvate carboxyltransferase" evidence="10">
    <location>
        <begin position="88"/>
        <end position="356"/>
    </location>
</feature>
<evidence type="ECO:0000256" key="7">
    <source>
        <dbReference type="ARBA" id="ARBA00048263"/>
    </source>
</evidence>
<dbReference type="Pfam" id="PF08502">
    <property type="entry name" value="LeuA_dimer"/>
    <property type="match status" value="1"/>
</dbReference>
<dbReference type="InterPro" id="IPR054691">
    <property type="entry name" value="LeuA/HCS_post-cat"/>
</dbReference>
<keyword evidence="5 9" id="KW-0808">Transferase</keyword>
<keyword evidence="11" id="KW-0012">Acyltransferase</keyword>
<sequence length="612" mass="66990">MVRLESKCHISPPRPPWVRGFFRILSAHGLPYSHSGNAAPPLFLENLRHPPRVVVNEIHCSSTKPDVAPYLPPLLKTLKKKNMTLKPIQIYDTTLRDGSQGEGISFSLQDKLNIARRLAELGIDFVEGGYPLSNEKDVAFFEQIRKENLGDTKVCAFGMTRRRSMKAEDDPGMKCLVAAGTPCITLVGKTWDYHATDVLNVTLDENLAMIGESAEFLGRNSEVIYDAEHFFDGYTANPAYAIETLRAAASAGAKYLVLCDTNGGTLPERIAEVTTAAIDGTKDYDVQIGIHTHNDGELAVANALAAVDAGATQVQGTINGIGERCGNADLISVMANLALKKKGFSVLGGRNMKHLTELSRYVYETANLQWRGGQPFVGQSAFAHKGGMHVHAINKAAKTYEHIDPALVGNERRILVSELSGRSNIVAIATKHNIQDDRKLMDKILSEVVRLENQGYQFENAGASFDLLIKKLSDSFTPHFHPIKYRIVAGDRDFQNEVVFAEAIIKLEIGDKLFFDAAEGHGPVNALDAALRKTLSDTYPSLNEMRLLDYKVRVVDSGGGTEASIRVNIESGDADETWGTIGVSENIIAASWQALTDAVEYKLHKEDAAKQA</sequence>
<reference evidence="11 12" key="1">
    <citation type="submission" date="2019-02" db="EMBL/GenBank/DDBJ databases">
        <title>Deep-cultivation of Planctomycetes and their phenomic and genomic characterization uncovers novel biology.</title>
        <authorList>
            <person name="Wiegand S."/>
            <person name="Jogler M."/>
            <person name="Boedeker C."/>
            <person name="Pinto D."/>
            <person name="Vollmers J."/>
            <person name="Rivas-Marin E."/>
            <person name="Kohn T."/>
            <person name="Peeters S.H."/>
            <person name="Heuer A."/>
            <person name="Rast P."/>
            <person name="Oberbeckmann S."/>
            <person name="Bunk B."/>
            <person name="Jeske O."/>
            <person name="Meyerdierks A."/>
            <person name="Storesund J.E."/>
            <person name="Kallscheuer N."/>
            <person name="Luecker S."/>
            <person name="Lage O.M."/>
            <person name="Pohl T."/>
            <person name="Merkel B.J."/>
            <person name="Hornburger P."/>
            <person name="Mueller R.-W."/>
            <person name="Bruemmer F."/>
            <person name="Labrenz M."/>
            <person name="Spormann A.M."/>
            <person name="Op den Camp H."/>
            <person name="Overmann J."/>
            <person name="Amann R."/>
            <person name="Jetten M.S.M."/>
            <person name="Mascher T."/>
            <person name="Medema M.H."/>
            <person name="Devos D.P."/>
            <person name="Kaster A.-K."/>
            <person name="Ovreas L."/>
            <person name="Rohde M."/>
            <person name="Galperin M.Y."/>
            <person name="Jogler C."/>
        </authorList>
    </citation>
    <scope>NUCLEOTIDE SEQUENCE [LARGE SCALE GENOMIC DNA]</scope>
    <source>
        <strain evidence="11 12">K22_7</strain>
    </source>
</reference>
<evidence type="ECO:0000256" key="5">
    <source>
        <dbReference type="ARBA" id="ARBA00022679"/>
    </source>
</evidence>
<evidence type="ECO:0000313" key="11">
    <source>
        <dbReference type="EMBL" id="QDT06565.1"/>
    </source>
</evidence>
<dbReference type="PANTHER" id="PTHR43538">
    <property type="entry name" value="ALPHA-IPM SYNTHASE/HOMOCITRATE SYNTHASE"/>
    <property type="match status" value="1"/>
</dbReference>
<dbReference type="PANTHER" id="PTHR43538:SF1">
    <property type="entry name" value="(R)-CITRAMALATE SYNTHASE"/>
    <property type="match status" value="1"/>
</dbReference>
<dbReference type="GO" id="GO:0003852">
    <property type="term" value="F:2-isopropylmalate synthase activity"/>
    <property type="evidence" value="ECO:0007669"/>
    <property type="project" value="InterPro"/>
</dbReference>
<comment type="catalytic activity">
    <reaction evidence="7">
        <text>pyruvate + acetyl-CoA + H2O = (3R)-citramalate + CoA + H(+)</text>
        <dbReference type="Rhea" id="RHEA:19045"/>
        <dbReference type="ChEBI" id="CHEBI:15361"/>
        <dbReference type="ChEBI" id="CHEBI:15377"/>
        <dbReference type="ChEBI" id="CHEBI:15378"/>
        <dbReference type="ChEBI" id="CHEBI:30934"/>
        <dbReference type="ChEBI" id="CHEBI:57287"/>
        <dbReference type="ChEBI" id="CHEBI:57288"/>
        <dbReference type="EC" id="2.3.3.21"/>
    </reaction>
</comment>